<reference evidence="2 3" key="1">
    <citation type="submission" date="2016-01" db="EMBL/GenBank/DDBJ databases">
        <title>Whole genome sequencing of Bhargavaea cecembensis T14.</title>
        <authorList>
            <person name="Hong K.W."/>
        </authorList>
    </citation>
    <scope>NUCLEOTIDE SEQUENCE [LARGE SCALE GENOMIC DNA]</scope>
    <source>
        <strain evidence="2 3">T14</strain>
    </source>
</reference>
<name>A0A163FG00_9BACL</name>
<dbReference type="Proteomes" id="UP000076490">
    <property type="component" value="Unassembled WGS sequence"/>
</dbReference>
<organism evidence="2 3">
    <name type="scientific">Bhargavaea cecembensis</name>
    <dbReference type="NCBI Taxonomy" id="394098"/>
    <lineage>
        <taxon>Bacteria</taxon>
        <taxon>Bacillati</taxon>
        <taxon>Bacillota</taxon>
        <taxon>Bacilli</taxon>
        <taxon>Bacillales</taxon>
        <taxon>Caryophanaceae</taxon>
        <taxon>Bhargavaea</taxon>
    </lineage>
</organism>
<evidence type="ECO:0000256" key="1">
    <source>
        <dbReference type="SAM" id="MobiDB-lite"/>
    </source>
</evidence>
<comment type="caution">
    <text evidence="2">The sequence shown here is derived from an EMBL/GenBank/DDBJ whole genome shotgun (WGS) entry which is preliminary data.</text>
</comment>
<dbReference type="OrthoDB" id="2168541at2"/>
<evidence type="ECO:0000313" key="2">
    <source>
        <dbReference type="EMBL" id="KZE38596.1"/>
    </source>
</evidence>
<gene>
    <name evidence="2" type="ORF">AV656_06735</name>
</gene>
<feature type="compositionally biased region" description="Basic and acidic residues" evidence="1">
    <location>
        <begin position="33"/>
        <end position="46"/>
    </location>
</feature>
<accession>A0A163FG00</accession>
<dbReference type="AlphaFoldDB" id="A0A163FG00"/>
<evidence type="ECO:0000313" key="3">
    <source>
        <dbReference type="Proteomes" id="UP000076490"/>
    </source>
</evidence>
<dbReference type="EMBL" id="LQNT01000009">
    <property type="protein sequence ID" value="KZE38596.1"/>
    <property type="molecule type" value="Genomic_DNA"/>
</dbReference>
<evidence type="ECO:0008006" key="4">
    <source>
        <dbReference type="Google" id="ProtNLM"/>
    </source>
</evidence>
<dbReference type="RefSeq" id="WP_063180241.1">
    <property type="nucleotide sequence ID" value="NZ_LQNT01000009.1"/>
</dbReference>
<proteinExistence type="predicted"/>
<sequence>MKKNLFLIGAAALLLSGCTGQENPEEAAVQDYTEEKAADGEVRSLTDDSTENTENQDKVPGKHKIYAQEVEHAQPVSDPSGYEELEHTKKHFIPNDYEVRVANDNSGNRVLLFMDGDQPAYKTVLIKNKGLLKIISTDEGLIGETKI</sequence>
<dbReference type="PROSITE" id="PS51257">
    <property type="entry name" value="PROKAR_LIPOPROTEIN"/>
    <property type="match status" value="1"/>
</dbReference>
<protein>
    <recommendedName>
        <fullName evidence="4">Lipoprotein</fullName>
    </recommendedName>
</protein>
<feature type="region of interest" description="Disordered" evidence="1">
    <location>
        <begin position="25"/>
        <end position="61"/>
    </location>
</feature>